<dbReference type="GO" id="GO:0045892">
    <property type="term" value="P:negative regulation of DNA-templated transcription"/>
    <property type="evidence" value="ECO:0007669"/>
    <property type="project" value="UniProtKB-UniRule"/>
</dbReference>
<evidence type="ECO:0000256" key="9">
    <source>
        <dbReference type="ARBA" id="ARBA00023163"/>
    </source>
</evidence>
<comment type="subunit">
    <text evidence="12">Homodimer.</text>
</comment>
<dbReference type="GO" id="GO:0009432">
    <property type="term" value="P:SOS response"/>
    <property type="evidence" value="ECO:0007669"/>
    <property type="project" value="UniProtKB-UniRule"/>
</dbReference>
<accession>A0A8J6TRA1</accession>
<dbReference type="SUPFAM" id="SSF46785">
    <property type="entry name" value="Winged helix' DNA-binding domain"/>
    <property type="match status" value="1"/>
</dbReference>
<keyword evidence="11 12" id="KW-0742">SOS response</keyword>
<dbReference type="InterPro" id="IPR006197">
    <property type="entry name" value="Peptidase_S24_LexA"/>
</dbReference>
<dbReference type="GO" id="GO:0006260">
    <property type="term" value="P:DNA replication"/>
    <property type="evidence" value="ECO:0007669"/>
    <property type="project" value="UniProtKB-UniRule"/>
</dbReference>
<gene>
    <name evidence="12 16" type="primary">lexA</name>
    <name evidence="16" type="ORF">H8702_04935</name>
</gene>
<dbReference type="FunFam" id="2.10.109.10:FF:000001">
    <property type="entry name" value="LexA repressor"/>
    <property type="match status" value="1"/>
</dbReference>
<dbReference type="PANTHER" id="PTHR33516">
    <property type="entry name" value="LEXA REPRESSOR"/>
    <property type="match status" value="1"/>
</dbReference>
<dbReference type="OrthoDB" id="9802364at2"/>
<dbReference type="NCBIfam" id="TIGR00498">
    <property type="entry name" value="lexA"/>
    <property type="match status" value="1"/>
</dbReference>
<dbReference type="EC" id="3.4.21.88" evidence="12"/>
<dbReference type="Pfam" id="PF00717">
    <property type="entry name" value="Peptidase_S24"/>
    <property type="match status" value="1"/>
</dbReference>
<evidence type="ECO:0000256" key="7">
    <source>
        <dbReference type="ARBA" id="ARBA00023015"/>
    </source>
</evidence>
<dbReference type="GO" id="GO:0003677">
    <property type="term" value="F:DNA binding"/>
    <property type="evidence" value="ECO:0007669"/>
    <property type="project" value="UniProtKB-UniRule"/>
</dbReference>
<keyword evidence="6 12" id="KW-0068">Autocatalytic cleavage</keyword>
<dbReference type="InterPro" id="IPR050077">
    <property type="entry name" value="LexA_repressor"/>
</dbReference>
<dbReference type="Gene3D" id="2.10.109.10">
    <property type="entry name" value="Umud Fragment, subunit A"/>
    <property type="match status" value="1"/>
</dbReference>
<dbReference type="CDD" id="cd06529">
    <property type="entry name" value="S24_LexA-like"/>
    <property type="match status" value="1"/>
</dbReference>
<dbReference type="InterPro" id="IPR036286">
    <property type="entry name" value="LexA/Signal_pep-like_sf"/>
</dbReference>
<evidence type="ECO:0000256" key="10">
    <source>
        <dbReference type="ARBA" id="ARBA00023204"/>
    </source>
</evidence>
<dbReference type="InterPro" id="IPR039418">
    <property type="entry name" value="LexA-like"/>
</dbReference>
<evidence type="ECO:0000259" key="14">
    <source>
        <dbReference type="Pfam" id="PF00717"/>
    </source>
</evidence>
<dbReference type="InterPro" id="IPR006199">
    <property type="entry name" value="LexA_DNA-bd_dom"/>
</dbReference>
<dbReference type="InterPro" id="IPR015927">
    <property type="entry name" value="Peptidase_S24_S26A/B/C"/>
</dbReference>
<dbReference type="InterPro" id="IPR036388">
    <property type="entry name" value="WH-like_DNA-bd_sf"/>
</dbReference>
<sequence>MPLNEKAKLIYEYIVDRISHNLSPTVREICRDLNIKSTSTVHRYINELCEEGLIVKLDNHNRSIQLPNSNVARVPILGNVAAGSPITAIEEIEGYIPFDSGFGDPSELFALTIKGDSMINAGIFDGDIVIVKKSPVARNGEIVVALVDDSATTKTFYKENGHFRLQPENDDYEPIIVKEVVILGKVVASIRYF</sequence>
<feature type="domain" description="Peptidase S24/S26A/S26B/S26C" evidence="14">
    <location>
        <begin position="75"/>
        <end position="187"/>
    </location>
</feature>
<dbReference type="PRINTS" id="PR00726">
    <property type="entry name" value="LEXASERPTASE"/>
</dbReference>
<evidence type="ECO:0000256" key="3">
    <source>
        <dbReference type="ARBA" id="ARBA00022705"/>
    </source>
</evidence>
<dbReference type="Proteomes" id="UP000632659">
    <property type="component" value="Unassembled WGS sequence"/>
</dbReference>
<evidence type="ECO:0000259" key="15">
    <source>
        <dbReference type="Pfam" id="PF01726"/>
    </source>
</evidence>
<name>A0A8J6TRA1_9FIRM</name>
<evidence type="ECO:0000256" key="6">
    <source>
        <dbReference type="ARBA" id="ARBA00022813"/>
    </source>
</evidence>
<dbReference type="Pfam" id="PF01726">
    <property type="entry name" value="LexA_DNA_bind"/>
    <property type="match status" value="1"/>
</dbReference>
<organism evidence="16 17">
    <name type="scientific">Massiliimalia timonensis</name>
    <dbReference type="NCBI Taxonomy" id="1987501"/>
    <lineage>
        <taxon>Bacteria</taxon>
        <taxon>Bacillati</taxon>
        <taxon>Bacillota</taxon>
        <taxon>Clostridia</taxon>
        <taxon>Eubacteriales</taxon>
        <taxon>Oscillospiraceae</taxon>
        <taxon>Massiliimalia</taxon>
    </lineage>
</organism>
<dbReference type="HAMAP" id="MF_00015">
    <property type="entry name" value="LexA"/>
    <property type="match status" value="1"/>
</dbReference>
<evidence type="ECO:0000256" key="1">
    <source>
        <dbReference type="ARBA" id="ARBA00007484"/>
    </source>
</evidence>
<evidence type="ECO:0000256" key="13">
    <source>
        <dbReference type="RuleBase" id="RU003991"/>
    </source>
</evidence>
<dbReference type="EMBL" id="JACRTL010000002">
    <property type="protein sequence ID" value="MBC8610466.1"/>
    <property type="molecule type" value="Genomic_DNA"/>
</dbReference>
<dbReference type="GO" id="GO:0006508">
    <property type="term" value="P:proteolysis"/>
    <property type="evidence" value="ECO:0007669"/>
    <property type="project" value="InterPro"/>
</dbReference>
<keyword evidence="3 12" id="KW-0235">DNA replication</keyword>
<dbReference type="InterPro" id="IPR006200">
    <property type="entry name" value="LexA"/>
</dbReference>
<feature type="active site" description="For autocatalytic cleavage activity" evidence="12">
    <location>
        <position position="154"/>
    </location>
</feature>
<reference evidence="16" key="1">
    <citation type="submission" date="2020-08" db="EMBL/GenBank/DDBJ databases">
        <title>Genome public.</title>
        <authorList>
            <person name="Liu C."/>
            <person name="Sun Q."/>
        </authorList>
    </citation>
    <scope>NUCLEOTIDE SEQUENCE</scope>
    <source>
        <strain evidence="16">NSJ-15</strain>
    </source>
</reference>
<feature type="DNA-binding region" description="H-T-H motif" evidence="12">
    <location>
        <begin position="26"/>
        <end position="46"/>
    </location>
</feature>
<keyword evidence="4 12" id="KW-0227">DNA damage</keyword>
<evidence type="ECO:0000256" key="4">
    <source>
        <dbReference type="ARBA" id="ARBA00022763"/>
    </source>
</evidence>
<comment type="catalytic activity">
    <reaction evidence="12">
        <text>Hydrolysis of Ala-|-Gly bond in repressor LexA.</text>
        <dbReference type="EC" id="3.4.21.88"/>
    </reaction>
</comment>
<keyword evidence="8 12" id="KW-0238">DNA-binding</keyword>
<evidence type="ECO:0000256" key="12">
    <source>
        <dbReference type="HAMAP-Rule" id="MF_00015"/>
    </source>
</evidence>
<comment type="function">
    <text evidence="12">Represses a number of genes involved in the response to DNA damage (SOS response), including recA and lexA. In the presence of single-stranded DNA, RecA interacts with LexA causing an autocatalytic cleavage which disrupts the DNA-binding part of LexA, leading to derepression of the SOS regulon and eventually DNA repair.</text>
</comment>
<evidence type="ECO:0000313" key="16">
    <source>
        <dbReference type="EMBL" id="MBC8610466.1"/>
    </source>
</evidence>
<dbReference type="GO" id="GO:0004252">
    <property type="term" value="F:serine-type endopeptidase activity"/>
    <property type="evidence" value="ECO:0007669"/>
    <property type="project" value="UniProtKB-UniRule"/>
</dbReference>
<feature type="active site" description="For autocatalytic cleavage activity" evidence="12">
    <location>
        <position position="117"/>
    </location>
</feature>
<evidence type="ECO:0000313" key="17">
    <source>
        <dbReference type="Proteomes" id="UP000632659"/>
    </source>
</evidence>
<evidence type="ECO:0000256" key="8">
    <source>
        <dbReference type="ARBA" id="ARBA00023125"/>
    </source>
</evidence>
<keyword evidence="9 12" id="KW-0804">Transcription</keyword>
<dbReference type="GO" id="GO:0006281">
    <property type="term" value="P:DNA repair"/>
    <property type="evidence" value="ECO:0007669"/>
    <property type="project" value="UniProtKB-UniRule"/>
</dbReference>
<comment type="caution">
    <text evidence="16">The sequence shown here is derived from an EMBL/GenBank/DDBJ whole genome shotgun (WGS) entry which is preliminary data.</text>
</comment>
<dbReference type="InterPro" id="IPR036390">
    <property type="entry name" value="WH_DNA-bd_sf"/>
</dbReference>
<evidence type="ECO:0000256" key="2">
    <source>
        <dbReference type="ARBA" id="ARBA00022491"/>
    </source>
</evidence>
<evidence type="ECO:0000256" key="11">
    <source>
        <dbReference type="ARBA" id="ARBA00023236"/>
    </source>
</evidence>
<dbReference type="PANTHER" id="PTHR33516:SF2">
    <property type="entry name" value="LEXA REPRESSOR-RELATED"/>
    <property type="match status" value="1"/>
</dbReference>
<keyword evidence="2 12" id="KW-0678">Repressor</keyword>
<dbReference type="SUPFAM" id="SSF51306">
    <property type="entry name" value="LexA/Signal peptidase"/>
    <property type="match status" value="1"/>
</dbReference>
<keyword evidence="5 12" id="KW-0378">Hydrolase</keyword>
<proteinExistence type="inferred from homology"/>
<evidence type="ECO:0000256" key="5">
    <source>
        <dbReference type="ARBA" id="ARBA00022801"/>
    </source>
</evidence>
<dbReference type="AlphaFoldDB" id="A0A8J6TRA1"/>
<protein>
    <recommendedName>
        <fullName evidence="12">LexA repressor</fullName>
        <ecNumber evidence="12">3.4.21.88</ecNumber>
    </recommendedName>
</protein>
<keyword evidence="10 12" id="KW-0234">DNA repair</keyword>
<comment type="similarity">
    <text evidence="1 12 13">Belongs to the peptidase S24 family.</text>
</comment>
<feature type="site" description="Cleavage; by autolysis" evidence="12">
    <location>
        <begin position="82"/>
        <end position="83"/>
    </location>
</feature>
<keyword evidence="7 12" id="KW-0805">Transcription regulation</keyword>
<dbReference type="Gene3D" id="1.10.10.10">
    <property type="entry name" value="Winged helix-like DNA-binding domain superfamily/Winged helix DNA-binding domain"/>
    <property type="match status" value="1"/>
</dbReference>
<feature type="domain" description="LexA repressor DNA-binding" evidence="15">
    <location>
        <begin position="2"/>
        <end position="62"/>
    </location>
</feature>
<keyword evidence="17" id="KW-1185">Reference proteome</keyword>